<organism evidence="1">
    <name type="scientific">Cacopsylla melanoneura</name>
    <dbReference type="NCBI Taxonomy" id="428564"/>
    <lineage>
        <taxon>Eukaryota</taxon>
        <taxon>Metazoa</taxon>
        <taxon>Ecdysozoa</taxon>
        <taxon>Arthropoda</taxon>
        <taxon>Hexapoda</taxon>
        <taxon>Insecta</taxon>
        <taxon>Pterygota</taxon>
        <taxon>Neoptera</taxon>
        <taxon>Paraneoptera</taxon>
        <taxon>Hemiptera</taxon>
        <taxon>Sternorrhyncha</taxon>
        <taxon>Psylloidea</taxon>
        <taxon>Psyllidae</taxon>
        <taxon>Psyllinae</taxon>
        <taxon>Cacopsylla</taxon>
    </lineage>
</organism>
<sequence>MRFPTFFFSFELSEYSIRFISQCSLAHCINCLDGERDLVQVSERGRVVNVRRVRVPEFHRFVRNQVHSVGEPVPFVFQPVQQHQQMVQVLVVHLVQFPIVRRRVLVHAGERLVERAGLVL</sequence>
<dbReference type="EMBL" id="HBUF01049061">
    <property type="protein sequence ID" value="CAG6621011.1"/>
    <property type="molecule type" value="Transcribed_RNA"/>
</dbReference>
<proteinExistence type="predicted"/>
<evidence type="ECO:0000313" key="1">
    <source>
        <dbReference type="EMBL" id="CAG6621011.1"/>
    </source>
</evidence>
<name>A0A8D8M5N5_9HEMI</name>
<accession>A0A8D8M5N5</accession>
<reference evidence="1" key="1">
    <citation type="submission" date="2021-05" db="EMBL/GenBank/DDBJ databases">
        <authorList>
            <person name="Alioto T."/>
            <person name="Alioto T."/>
            <person name="Gomez Garrido J."/>
        </authorList>
    </citation>
    <scope>NUCLEOTIDE SEQUENCE</scope>
</reference>
<dbReference type="AlphaFoldDB" id="A0A8D8M5N5"/>
<protein>
    <submittedName>
        <fullName evidence="1">Uncharacterized protein</fullName>
    </submittedName>
</protein>